<protein>
    <recommendedName>
        <fullName evidence="4">Right-handed parallel beta-helix repeat-containing protein</fullName>
    </recommendedName>
</protein>
<reference evidence="3" key="1">
    <citation type="journal article" date="2019" name="Int. J. Syst. Evol. Microbiol.">
        <title>The Global Catalogue of Microorganisms (GCM) 10K type strain sequencing project: providing services to taxonomists for standard genome sequencing and annotation.</title>
        <authorList>
            <consortium name="The Broad Institute Genomics Platform"/>
            <consortium name="The Broad Institute Genome Sequencing Center for Infectious Disease"/>
            <person name="Wu L."/>
            <person name="Ma J."/>
        </authorList>
    </citation>
    <scope>NUCLEOTIDE SEQUENCE [LARGE SCALE GENOMIC DNA]</scope>
    <source>
        <strain evidence="3">CCTCC AB 2017081</strain>
    </source>
</reference>
<dbReference type="Proteomes" id="UP001595803">
    <property type="component" value="Unassembled WGS sequence"/>
</dbReference>
<dbReference type="SUPFAM" id="SSF51126">
    <property type="entry name" value="Pectin lyase-like"/>
    <property type="match status" value="1"/>
</dbReference>
<sequence length="537" mass="55129">MYTRLRAALLALPLVLLACGPAPQPGSTSTRPLGFTGPLGQDTSLTLTVPTGDQGSGYTLTPASPVLTVNGAPITGPVTVRPGDTVSVTLAAPTLTPLPAPPPGPLPVAEGQKFSVDGTVSVRYGAGTAWRTRDVSGTGYCSSAWFGGDPAVGVAKRCEVAPPVVVTPPAPVYAAPIVITAGGTYSGNWESLDPTVPAVTVNTTAPVVIEDCRVRGRGRLISATRPGTQLTVRGCTGQGLNPNVTTRGMGRFVHAEGFTSVTVERNTLTNTSGIYLYAWNGQGTAPVTVRSNLARDLDGRFSDGQDGWQTAFYRVQFVQLNAVRNAPNVEIAWNRVENTPGLGHVEDTINLYASSGTAGSPIRVHRNLIRGAYGVPPSGSYSGGGIMLGDGSGSAYQVAEQNTVLETSNYGVAVAGGNHMRVTGNTVLGTGQLADGTILDADPDAGIYLRDYKNDPAHLVSSVVASGNTVGWGRPKVGKPGARWDTSVGRMADGRPVGSFTGTLPLPAGAVPLTALLDAEAAWEARAAGAGVQVGAP</sequence>
<name>A0ABV7Z926_9DEIO</name>
<feature type="signal peptide" evidence="1">
    <location>
        <begin position="1"/>
        <end position="18"/>
    </location>
</feature>
<keyword evidence="3" id="KW-1185">Reference proteome</keyword>
<evidence type="ECO:0000313" key="2">
    <source>
        <dbReference type="EMBL" id="MFC3833524.1"/>
    </source>
</evidence>
<comment type="caution">
    <text evidence="2">The sequence shown here is derived from an EMBL/GenBank/DDBJ whole genome shotgun (WGS) entry which is preliminary data.</text>
</comment>
<organism evidence="2 3">
    <name type="scientific">Deinococcus rufus</name>
    <dbReference type="NCBI Taxonomy" id="2136097"/>
    <lineage>
        <taxon>Bacteria</taxon>
        <taxon>Thermotogati</taxon>
        <taxon>Deinococcota</taxon>
        <taxon>Deinococci</taxon>
        <taxon>Deinococcales</taxon>
        <taxon>Deinococcaceae</taxon>
        <taxon>Deinococcus</taxon>
    </lineage>
</organism>
<dbReference type="EMBL" id="JBHRZG010000011">
    <property type="protein sequence ID" value="MFC3833524.1"/>
    <property type="molecule type" value="Genomic_DNA"/>
</dbReference>
<evidence type="ECO:0008006" key="4">
    <source>
        <dbReference type="Google" id="ProtNLM"/>
    </source>
</evidence>
<keyword evidence="1" id="KW-0732">Signal</keyword>
<feature type="chain" id="PRO_5045337481" description="Right-handed parallel beta-helix repeat-containing protein" evidence="1">
    <location>
        <begin position="19"/>
        <end position="537"/>
    </location>
</feature>
<proteinExistence type="predicted"/>
<dbReference type="InterPro" id="IPR011050">
    <property type="entry name" value="Pectin_lyase_fold/virulence"/>
</dbReference>
<dbReference type="RefSeq" id="WP_380102162.1">
    <property type="nucleotide sequence ID" value="NZ_JBHRZG010000011.1"/>
</dbReference>
<dbReference type="PROSITE" id="PS51257">
    <property type="entry name" value="PROKAR_LIPOPROTEIN"/>
    <property type="match status" value="1"/>
</dbReference>
<dbReference type="InterPro" id="IPR012334">
    <property type="entry name" value="Pectin_lyas_fold"/>
</dbReference>
<accession>A0ABV7Z926</accession>
<evidence type="ECO:0000313" key="3">
    <source>
        <dbReference type="Proteomes" id="UP001595803"/>
    </source>
</evidence>
<gene>
    <name evidence="2" type="ORF">ACFOSB_11710</name>
</gene>
<dbReference type="Gene3D" id="2.160.20.10">
    <property type="entry name" value="Single-stranded right-handed beta-helix, Pectin lyase-like"/>
    <property type="match status" value="1"/>
</dbReference>
<evidence type="ECO:0000256" key="1">
    <source>
        <dbReference type="SAM" id="SignalP"/>
    </source>
</evidence>